<reference evidence="2" key="1">
    <citation type="submission" date="2016-10" db="EMBL/GenBank/DDBJ databases">
        <authorList>
            <person name="Varghese N."/>
            <person name="Submissions S."/>
        </authorList>
    </citation>
    <scope>NUCLEOTIDE SEQUENCE [LARGE SCALE GENOMIC DNA]</scope>
    <source>
        <strain evidence="2">DSM 25811 / CCM 8410 / LMG 26954 / E90</strain>
    </source>
</reference>
<keyword evidence="2" id="KW-1185">Reference proteome</keyword>
<dbReference type="OrthoDB" id="9757809at2"/>
<evidence type="ECO:0000313" key="1">
    <source>
        <dbReference type="EMBL" id="SDD04169.1"/>
    </source>
</evidence>
<organism evidence="1 2">
    <name type="scientific">Niabella drilacis (strain DSM 25811 / CCM 8410 / CCUG 62505 / LMG 26954 / E90)</name>
    <dbReference type="NCBI Taxonomy" id="1285928"/>
    <lineage>
        <taxon>Bacteria</taxon>
        <taxon>Pseudomonadati</taxon>
        <taxon>Bacteroidota</taxon>
        <taxon>Chitinophagia</taxon>
        <taxon>Chitinophagales</taxon>
        <taxon>Chitinophagaceae</taxon>
        <taxon>Niabella</taxon>
    </lineage>
</organism>
<evidence type="ECO:0008006" key="3">
    <source>
        <dbReference type="Google" id="ProtNLM"/>
    </source>
</evidence>
<sequence length="783" mass="85099">MKPFNNSLSFCTHCVLKKTIFYAAFAALFLIVACKRDFSKERESANRGAGPRALTAMIPQIKPLPVVLKAEWNPPNYYEPGDHTQHMQGIAYSEADPNRIYMGQDVSNIWVSTNFGQRWSTLKCGGLNSNFVMSVEADPVNKNRILAAVNCRPYAEINSNYQGIYLSTNGGVSWSIAGNGGRTTLSAVRSSTKLFAYAPTSKNGTMAARWYAAFGEGHDSIPAQDGFLTSGDGGASWVQVRNLPRSTYGENIRGIKVHKTNANQVFLYGSAGLFKITNATAASGTVYKLSNDVDAAGKLPPGDIMGSLYQSDNGDTLIVAVVKKGVYKSANGGTSWAAILQWTDINYCYVSEKNSNKIVATPVSNAHQIQISDNGGSGWWSPATADVHYRPGYDSAWNNKLGGTYAHVLFNPGNGSIFMHSKSKNYISTDGGHRWDPSDNYYNGSSHSSINEDQMFDPNTPDRFCYFMVDRGPVVSTLRGRWFNEFAKPGGAGQTCIGGALQPGTQVILATVGMNGVGQLLRSTDNGGSWSVILPESKNRWVVGFSLQKTNVCYQWRERSDDDGASWHPMSDMPAGSVLCGISRTNGDIIYAMKLESDGNTRKIFRSANQGKVGSWSTNPIIESTWDLTVPGKSTEFVFKVHPQNNNIVYTSSANGEITKWDLSNGTSTDLDIIPGSAAAGTDYIHRFAIDPRNPDIMYAINQRANTGNKFFRSVNGGASWENLSNYIPQGSVNGLAVSPVTGEVYLSGENGSLVMLPPDNVSTNTAFAAVPYTMHHITTFPY</sequence>
<dbReference type="Gene3D" id="2.130.10.10">
    <property type="entry name" value="YVTN repeat-like/Quinoprotein amine dehydrogenase"/>
    <property type="match status" value="5"/>
</dbReference>
<dbReference type="InterPro" id="IPR050310">
    <property type="entry name" value="VPS10-sortilin"/>
</dbReference>
<dbReference type="PROSITE" id="PS51257">
    <property type="entry name" value="PROKAR_LIPOPROTEIN"/>
    <property type="match status" value="1"/>
</dbReference>
<name>A0A1G6RHN4_NIADE</name>
<proteinExistence type="predicted"/>
<gene>
    <name evidence="1" type="ORF">SAMN04487894_105288</name>
</gene>
<dbReference type="PANTHER" id="PTHR12106:SF27">
    <property type="entry name" value="SORTILIN-RELATED RECEPTOR"/>
    <property type="match status" value="1"/>
</dbReference>
<dbReference type="SUPFAM" id="SSF50939">
    <property type="entry name" value="Sialidases"/>
    <property type="match status" value="2"/>
</dbReference>
<dbReference type="InterPro" id="IPR015943">
    <property type="entry name" value="WD40/YVTN_repeat-like_dom_sf"/>
</dbReference>
<dbReference type="Proteomes" id="UP000198757">
    <property type="component" value="Unassembled WGS sequence"/>
</dbReference>
<protein>
    <recommendedName>
        <fullName evidence="3">BNR/Asp-box repeat-containing protein</fullName>
    </recommendedName>
</protein>
<dbReference type="EMBL" id="FMZO01000005">
    <property type="protein sequence ID" value="SDD04169.1"/>
    <property type="molecule type" value="Genomic_DNA"/>
</dbReference>
<dbReference type="AlphaFoldDB" id="A0A1G6RHN4"/>
<accession>A0A1G6RHN4</accession>
<dbReference type="STRING" id="1285928.SAMN04487894_105288"/>
<dbReference type="RefSeq" id="WP_143019749.1">
    <property type="nucleotide sequence ID" value="NZ_FMZO01000005.1"/>
</dbReference>
<dbReference type="PANTHER" id="PTHR12106">
    <property type="entry name" value="SORTILIN RELATED"/>
    <property type="match status" value="1"/>
</dbReference>
<dbReference type="SUPFAM" id="SSF101898">
    <property type="entry name" value="NHL repeat"/>
    <property type="match status" value="1"/>
</dbReference>
<evidence type="ECO:0000313" key="2">
    <source>
        <dbReference type="Proteomes" id="UP000198757"/>
    </source>
</evidence>
<dbReference type="CDD" id="cd15482">
    <property type="entry name" value="Sialidase_non-viral"/>
    <property type="match status" value="1"/>
</dbReference>
<dbReference type="InterPro" id="IPR036278">
    <property type="entry name" value="Sialidase_sf"/>
</dbReference>